<dbReference type="InterPro" id="IPR012338">
    <property type="entry name" value="Beta-lactam/transpept-like"/>
</dbReference>
<comment type="caution">
    <text evidence="3">The sequence shown here is derived from an EMBL/GenBank/DDBJ whole genome shotgun (WGS) entry which is preliminary data.</text>
</comment>
<gene>
    <name evidence="3" type="ORF">NPA36_06405</name>
</gene>
<evidence type="ECO:0000256" key="1">
    <source>
        <dbReference type="ARBA" id="ARBA00022801"/>
    </source>
</evidence>
<feature type="domain" description="Beta-lactamase-related" evidence="2">
    <location>
        <begin position="8"/>
        <end position="321"/>
    </location>
</feature>
<keyword evidence="1" id="KW-0378">Hydrolase</keyword>
<protein>
    <submittedName>
        <fullName evidence="3">Beta-lactamase family protein</fullName>
    </submittedName>
</protein>
<dbReference type="PANTHER" id="PTHR43283">
    <property type="entry name" value="BETA-LACTAMASE-RELATED"/>
    <property type="match status" value="1"/>
</dbReference>
<dbReference type="SUPFAM" id="SSF56601">
    <property type="entry name" value="beta-lactamase/transpeptidase-like"/>
    <property type="match status" value="1"/>
</dbReference>
<reference evidence="3" key="3">
    <citation type="journal article" date="2023" name="Microbiol. Resour. Announc.">
        <title>Draft Genome Sequence of Granulicatella sp. Strain S8, Isolated from a Marine Fish, Seriola quinqueradiata.</title>
        <authorList>
            <person name="Lee M."/>
            <person name="Farooq A."/>
            <person name="Jeong J.B."/>
            <person name="Jung M.Y."/>
        </authorList>
    </citation>
    <scope>NUCLEOTIDE SEQUENCE</scope>
    <source>
        <strain evidence="3">S8</strain>
    </source>
</reference>
<dbReference type="Proteomes" id="UP001059480">
    <property type="component" value="Unassembled WGS sequence"/>
</dbReference>
<dbReference type="PANTHER" id="PTHR43283:SF11">
    <property type="entry name" value="BETA-LACTAMASE-RELATED DOMAIN-CONTAINING PROTEIN"/>
    <property type="match status" value="1"/>
</dbReference>
<organism evidence="3 4">
    <name type="scientific">Granulicatella seriolae</name>
    <dbReference type="NCBI Taxonomy" id="2967226"/>
    <lineage>
        <taxon>Bacteria</taxon>
        <taxon>Bacillati</taxon>
        <taxon>Bacillota</taxon>
        <taxon>Bacilli</taxon>
        <taxon>Lactobacillales</taxon>
        <taxon>Carnobacteriaceae</taxon>
        <taxon>Granulicatella</taxon>
    </lineage>
</organism>
<name>A0ABT1WNS6_9LACT</name>
<keyword evidence="4" id="KW-1185">Reference proteome</keyword>
<dbReference type="InterPro" id="IPR050789">
    <property type="entry name" value="Diverse_Enzym_Activities"/>
</dbReference>
<accession>A0ABT1WNS6</accession>
<dbReference type="InterPro" id="IPR001466">
    <property type="entry name" value="Beta-lactam-related"/>
</dbReference>
<dbReference type="EMBL" id="JANHNZ010000005">
    <property type="protein sequence ID" value="MCQ9210179.1"/>
    <property type="molecule type" value="Genomic_DNA"/>
</dbReference>
<dbReference type="RefSeq" id="WP_256945293.1">
    <property type="nucleotide sequence ID" value="NZ_JANHNZ010000005.1"/>
</dbReference>
<evidence type="ECO:0000313" key="4">
    <source>
        <dbReference type="Proteomes" id="UP001059480"/>
    </source>
</evidence>
<dbReference type="Gene3D" id="3.40.710.10">
    <property type="entry name" value="DD-peptidase/beta-lactamase superfamily"/>
    <property type="match status" value="1"/>
</dbReference>
<evidence type="ECO:0000259" key="2">
    <source>
        <dbReference type="Pfam" id="PF00144"/>
    </source>
</evidence>
<reference evidence="3" key="1">
    <citation type="submission" date="2022-07" db="EMBL/GenBank/DDBJ databases">
        <authorList>
            <person name="Jung M.-Y."/>
            <person name="Lee M."/>
        </authorList>
    </citation>
    <scope>NUCLEOTIDE SEQUENCE</scope>
    <source>
        <strain evidence="3">S8</strain>
    </source>
</reference>
<evidence type="ECO:0000313" key="3">
    <source>
        <dbReference type="EMBL" id="MCQ9210179.1"/>
    </source>
</evidence>
<sequence>MTYSKTKALLEQYRKSRVFPGYSAALLLPDNQVEKLIVGQAQLSPQVEELTDGLYYDLASLTKVLATTSLVLQLLEDGQLDIDSSISNYFPQAKEPKVTLRHLITHTSGLEGYIPNRASLSANQLVEALLQLSCGPTFNKEVKYTDTGFVLLGKVLEKITQKSVADLFQENIAKPLGLRHMSYGPLPAHVCVPTEIIVPNKTIRGTVHDPKASVLGRHCGSAGLFASLDDVITYTQALLNGGENILQRPTVDSLLHDWTPNQKVGRSLGWDIQDFQGARWLKHTGFTGTLVMWNLETQKAFILLTNRIHTLKDTAQYNQLRDQLILTFLQETM</sequence>
<proteinExistence type="predicted"/>
<reference evidence="3" key="2">
    <citation type="journal article" date="2023" name="Curr. Microbiol.">
        <title>Granulicatella seriolae sp. nov., a Novel Facultative Anaerobe Isolated from Yellowtail Marine Fish.</title>
        <authorList>
            <person name="Lee M."/>
            <person name="Choi Y.J."/>
            <person name="Farooq A."/>
            <person name="Jeong J.B."/>
            <person name="Jung M.Y."/>
        </authorList>
    </citation>
    <scope>NUCLEOTIDE SEQUENCE</scope>
    <source>
        <strain evidence="3">S8</strain>
    </source>
</reference>
<dbReference type="Pfam" id="PF00144">
    <property type="entry name" value="Beta-lactamase"/>
    <property type="match status" value="1"/>
</dbReference>